<sequence>MAKLDFIFSVHMFALYESISVMRMLAEQAEKNVALALKEADDSIKEHEHEEETCDQYGESYVRQRTFYSCGSSIGYDHEEVLLTHKFMITQLTRRSAFLTMFGLFEHRMSQCLAFMLELTGFEGELKGMGPLEKAHAMLKKVIGGNDITDLDHLTVIRNVMAHSDGTAKGYREISTRIGKKSHSEKRVLSAIRRTEGVSVNFIDDVLMDERFLEYAVADFKRYVGEMEAAVQRYHAEYGSESSKSGARGC</sequence>
<evidence type="ECO:0000313" key="2">
    <source>
        <dbReference type="Proteomes" id="UP000663686"/>
    </source>
</evidence>
<reference evidence="1 2" key="1">
    <citation type="submission" date="2021-02" db="EMBL/GenBank/DDBJ databases">
        <authorList>
            <person name="Cea Torrescassana E."/>
        </authorList>
    </citation>
    <scope>NUCLEOTIDE SEQUENCE [LARGE SCALE GENOMIC DNA]</scope>
    <source>
        <strain evidence="1 2">CT364</strain>
    </source>
</reference>
<name>A0ABX7G9L9_9PSED</name>
<dbReference type="RefSeq" id="WP_203418035.1">
    <property type="nucleotide sequence ID" value="NZ_CP069352.1"/>
</dbReference>
<dbReference type="EMBL" id="CP069352">
    <property type="protein sequence ID" value="QRK81894.1"/>
    <property type="molecule type" value="Genomic_DNA"/>
</dbReference>
<protein>
    <recommendedName>
        <fullName evidence="3">MAE-28990/MAE-18760-like HEPN domain-containing protein</fullName>
    </recommendedName>
</protein>
<evidence type="ECO:0000313" key="1">
    <source>
        <dbReference type="EMBL" id="QRK81894.1"/>
    </source>
</evidence>
<reference evidence="1 2" key="2">
    <citation type="submission" date="2021-03" db="EMBL/GenBank/DDBJ databases">
        <title>P. granadensis CT364 genome publication.</title>
        <authorList>
            <person name="Stach J."/>
            <person name="Montero-Calasanz Md.C."/>
        </authorList>
    </citation>
    <scope>NUCLEOTIDE SEQUENCE [LARGE SCALE GENOMIC DNA]</scope>
    <source>
        <strain evidence="1 2">CT364</strain>
    </source>
</reference>
<evidence type="ECO:0008006" key="3">
    <source>
        <dbReference type="Google" id="ProtNLM"/>
    </source>
</evidence>
<keyword evidence="2" id="KW-1185">Reference proteome</keyword>
<accession>A0ABX7G9L9</accession>
<organism evidence="1 2">
    <name type="scientific">Pseudomonas granadensis</name>
    <dbReference type="NCBI Taxonomy" id="1421430"/>
    <lineage>
        <taxon>Bacteria</taxon>
        <taxon>Pseudomonadati</taxon>
        <taxon>Pseudomonadota</taxon>
        <taxon>Gammaproteobacteria</taxon>
        <taxon>Pseudomonadales</taxon>
        <taxon>Pseudomonadaceae</taxon>
        <taxon>Pseudomonas</taxon>
    </lineage>
</organism>
<proteinExistence type="predicted"/>
<gene>
    <name evidence="1" type="ORF">JN757_15050</name>
</gene>
<dbReference type="Proteomes" id="UP000663686">
    <property type="component" value="Chromosome"/>
</dbReference>